<dbReference type="InterPro" id="IPR000219">
    <property type="entry name" value="DH_dom"/>
</dbReference>
<feature type="region of interest" description="Disordered" evidence="1">
    <location>
        <begin position="1"/>
        <end position="31"/>
    </location>
</feature>
<organism evidence="2">
    <name type="scientific">Cyprideis torosa</name>
    <dbReference type="NCBI Taxonomy" id="163714"/>
    <lineage>
        <taxon>Eukaryota</taxon>
        <taxon>Metazoa</taxon>
        <taxon>Ecdysozoa</taxon>
        <taxon>Arthropoda</taxon>
        <taxon>Crustacea</taxon>
        <taxon>Oligostraca</taxon>
        <taxon>Ostracoda</taxon>
        <taxon>Podocopa</taxon>
        <taxon>Podocopida</taxon>
        <taxon>Cytherocopina</taxon>
        <taxon>Cytheroidea</taxon>
        <taxon>Cytherideidae</taxon>
        <taxon>Cyprideis</taxon>
    </lineage>
</organism>
<evidence type="ECO:0000313" key="2">
    <source>
        <dbReference type="EMBL" id="CAD7223538.1"/>
    </source>
</evidence>
<dbReference type="Pfam" id="PF07653">
    <property type="entry name" value="SH3_2"/>
    <property type="match status" value="1"/>
</dbReference>
<dbReference type="PANTHER" id="PTHR12845">
    <property type="entry name" value="GUANINE NUCLEOTIDE EXCHANGE FACTOR"/>
    <property type="match status" value="1"/>
</dbReference>
<evidence type="ECO:0000256" key="1">
    <source>
        <dbReference type="SAM" id="MobiDB-lite"/>
    </source>
</evidence>
<dbReference type="InterPro" id="IPR035899">
    <property type="entry name" value="DBL_dom_sf"/>
</dbReference>
<dbReference type="Gene3D" id="1.20.900.10">
    <property type="entry name" value="Dbl homology (DH) domain"/>
    <property type="match status" value="1"/>
</dbReference>
<dbReference type="SUPFAM" id="SSF48065">
    <property type="entry name" value="DBL homology domain (DH-domain)"/>
    <property type="match status" value="1"/>
</dbReference>
<dbReference type="OrthoDB" id="660555at2759"/>
<dbReference type="CDD" id="cd00174">
    <property type="entry name" value="SH3"/>
    <property type="match status" value="1"/>
</dbReference>
<sequence>MPATPRQSSPRNRSRSAKQSVSAEGTSHFDKKMPGQQFLNHILCSCLPGRVIGEQLEAGGDEAHHLTNLNGNSVLAKECAHFLSLSSSGYEERFADLRTVIDFLTPVSPVKVPGHIAKNTQEAKLYLAMAEILTTQKCYVDMLDVMYNCWYHRAIMERSGKGKAVLDDDDIKVLFSNIEEVFQGESEFLELLEDAFFPNPSVEELSDILIGHVQQRKKPYITYVKNFKKQEDYLNFLSEMKPEFRSLVHVQDVPQFEGDPLQLFRLMLQLPIVRIMQIPVQLAAVCRLLEQETKGYKLAMYALNTVRENVVKDCNNYNEELARTYQSHTLFEMLQFHNVVPVPLVHRRFIKRVRTEQITFSIDPVSQASEFSGSYPVHMFLFFDLVLFARNTDLYPEKYDVLDYCYRDFVFVTVVTKELTHILPAEIPAKYRTPRPALFTVLENQEGTVSEYLFYFTDKNVRDCWSRLMSKESNWNPSQTTESFPDWHGPMMRVARDFGGNSPRGVLPVERGDFIRVVQRRGDGWWEGENIVTKERGMFPVDLCVDVPSRFSKAQNLFNSYKKLDLMGTYLMPPQSFSPNPTRINPLDSISTEGVKRRLVIESKPSRVQPFSSARFHPWHYRDKSRNY</sequence>
<dbReference type="SUPFAM" id="SSF50044">
    <property type="entry name" value="SH3-domain"/>
    <property type="match status" value="1"/>
</dbReference>
<protein>
    <submittedName>
        <fullName evidence="2">Uncharacterized protein</fullName>
    </submittedName>
</protein>
<accession>A0A7R8W5V5</accession>
<dbReference type="SMART" id="SM00325">
    <property type="entry name" value="RhoGEF"/>
    <property type="match status" value="1"/>
</dbReference>
<name>A0A7R8W5V5_9CRUS</name>
<dbReference type="AlphaFoldDB" id="A0A7R8W5V5"/>
<dbReference type="EMBL" id="OB660218">
    <property type="protein sequence ID" value="CAD7223538.1"/>
    <property type="molecule type" value="Genomic_DNA"/>
</dbReference>
<dbReference type="PANTHER" id="PTHR12845:SF5">
    <property type="entry name" value="EPHEXIN, ISOFORM D"/>
    <property type="match status" value="1"/>
</dbReference>
<dbReference type="Pfam" id="PF00621">
    <property type="entry name" value="RhoGEF"/>
    <property type="match status" value="1"/>
</dbReference>
<dbReference type="PROSITE" id="PS50002">
    <property type="entry name" value="SH3"/>
    <property type="match status" value="1"/>
</dbReference>
<feature type="compositionally biased region" description="Low complexity" evidence="1">
    <location>
        <begin position="1"/>
        <end position="11"/>
    </location>
</feature>
<dbReference type="GO" id="GO:0005085">
    <property type="term" value="F:guanyl-nucleotide exchange factor activity"/>
    <property type="evidence" value="ECO:0007669"/>
    <property type="project" value="InterPro"/>
</dbReference>
<gene>
    <name evidence="2" type="ORF">CTOB1V02_LOCUS1521</name>
</gene>
<dbReference type="InterPro" id="IPR047271">
    <property type="entry name" value="Ephexin-like"/>
</dbReference>
<reference evidence="2" key="1">
    <citation type="submission" date="2020-11" db="EMBL/GenBank/DDBJ databases">
        <authorList>
            <person name="Tran Van P."/>
        </authorList>
    </citation>
    <scope>NUCLEOTIDE SEQUENCE</scope>
</reference>
<dbReference type="SMART" id="SM00326">
    <property type="entry name" value="SH3"/>
    <property type="match status" value="1"/>
</dbReference>
<proteinExistence type="predicted"/>
<dbReference type="InterPro" id="IPR001452">
    <property type="entry name" value="SH3_domain"/>
</dbReference>
<dbReference type="Gene3D" id="2.30.30.40">
    <property type="entry name" value="SH3 Domains"/>
    <property type="match status" value="1"/>
</dbReference>
<dbReference type="InterPro" id="IPR036028">
    <property type="entry name" value="SH3-like_dom_sf"/>
</dbReference>
<dbReference type="PROSITE" id="PS50010">
    <property type="entry name" value="DH_2"/>
    <property type="match status" value="1"/>
</dbReference>